<dbReference type="GO" id="GO:0070403">
    <property type="term" value="F:NAD+ binding"/>
    <property type="evidence" value="ECO:0007669"/>
    <property type="project" value="UniProtKB-UniRule"/>
</dbReference>
<comment type="domain">
    <text evidence="3">2 residues (Tyr-55 and Arg-58) present in a large hydrophobic pocket are probably involved in substrate specificity. They are important for desuccinylation activity, but dispensable for deacetylation activity.</text>
</comment>
<comment type="caution">
    <text evidence="3 4">Lacks conserved residue(s) required for the propagation of feature annotation.</text>
</comment>
<accession>A0A0Q4B7U3</accession>
<dbReference type="PROSITE" id="PS50305">
    <property type="entry name" value="SIRTUIN"/>
    <property type="match status" value="1"/>
</dbReference>
<dbReference type="PANTHER" id="PTHR11085">
    <property type="entry name" value="NAD-DEPENDENT PROTEIN DEACYLASE SIRTUIN-5, MITOCHONDRIAL-RELATED"/>
    <property type="match status" value="1"/>
</dbReference>
<feature type="active site" description="Proton acceptor" evidence="3">
    <location>
        <position position="106"/>
    </location>
</feature>
<keyword evidence="1" id="KW-0808">Transferase</keyword>
<dbReference type="EMBL" id="LIIK01000028">
    <property type="protein sequence ID" value="KQM08634.1"/>
    <property type="molecule type" value="Genomic_DNA"/>
</dbReference>
<feature type="domain" description="Deacetylase sirtuin-type" evidence="5">
    <location>
        <begin position="1"/>
        <end position="230"/>
    </location>
</feature>
<evidence type="ECO:0000313" key="6">
    <source>
        <dbReference type="EMBL" id="KQM08634.1"/>
    </source>
</evidence>
<feature type="binding site" evidence="3">
    <location>
        <position position="58"/>
    </location>
    <ligand>
        <name>substrate</name>
    </ligand>
</feature>
<dbReference type="Gene3D" id="3.30.1600.10">
    <property type="entry name" value="SIR2/SIRT2 'Small Domain"/>
    <property type="match status" value="1"/>
</dbReference>
<keyword evidence="7" id="KW-1185">Reference proteome</keyword>
<dbReference type="PANTHER" id="PTHR11085:SF4">
    <property type="entry name" value="NAD-DEPENDENT PROTEIN DEACYLASE"/>
    <property type="match status" value="1"/>
</dbReference>
<evidence type="ECO:0000256" key="1">
    <source>
        <dbReference type="ARBA" id="ARBA00022679"/>
    </source>
</evidence>
<dbReference type="Gene3D" id="3.40.50.1220">
    <property type="entry name" value="TPP-binding domain"/>
    <property type="match status" value="1"/>
</dbReference>
<dbReference type="GO" id="GO:0036054">
    <property type="term" value="F:protein-malonyllysine demalonylase activity"/>
    <property type="evidence" value="ECO:0007669"/>
    <property type="project" value="InterPro"/>
</dbReference>
<dbReference type="SUPFAM" id="SSF52467">
    <property type="entry name" value="DHS-like NAD/FAD-binding domain"/>
    <property type="match status" value="1"/>
</dbReference>
<comment type="caution">
    <text evidence="6">The sequence shown here is derived from an EMBL/GenBank/DDBJ whole genome shotgun (WGS) entry which is preliminary data.</text>
</comment>
<comment type="catalytic activity">
    <reaction evidence="3">
        <text>N(6)-acetyl-L-lysyl-[protein] + NAD(+) + H2O = 2''-O-acetyl-ADP-D-ribose + nicotinamide + L-lysyl-[protein]</text>
        <dbReference type="Rhea" id="RHEA:43636"/>
        <dbReference type="Rhea" id="RHEA-COMP:9752"/>
        <dbReference type="Rhea" id="RHEA-COMP:10731"/>
        <dbReference type="ChEBI" id="CHEBI:15377"/>
        <dbReference type="ChEBI" id="CHEBI:17154"/>
        <dbReference type="ChEBI" id="CHEBI:29969"/>
        <dbReference type="ChEBI" id="CHEBI:57540"/>
        <dbReference type="ChEBI" id="CHEBI:61930"/>
        <dbReference type="ChEBI" id="CHEBI:83767"/>
        <dbReference type="EC" id="2.3.1.286"/>
    </reaction>
</comment>
<dbReference type="InterPro" id="IPR029035">
    <property type="entry name" value="DHS-like_NAD/FAD-binding_dom"/>
</dbReference>
<feature type="binding site" evidence="3">
    <location>
        <position position="55"/>
    </location>
    <ligand>
        <name>substrate</name>
    </ligand>
</feature>
<dbReference type="GO" id="GO:0036055">
    <property type="term" value="F:protein-succinyllysine desuccinylase activity"/>
    <property type="evidence" value="ECO:0007669"/>
    <property type="project" value="UniProtKB-UniRule"/>
</dbReference>
<feature type="binding site" evidence="3">
    <location>
        <begin position="88"/>
        <end position="91"/>
    </location>
    <ligand>
        <name>NAD(+)</name>
        <dbReference type="ChEBI" id="CHEBI:57540"/>
    </ligand>
</feature>
<dbReference type="AlphaFoldDB" id="A0A0Q4B7U3"/>
<dbReference type="GO" id="GO:0017136">
    <property type="term" value="F:histone deacetylase activity, NAD-dependent"/>
    <property type="evidence" value="ECO:0007669"/>
    <property type="project" value="TreeGrafter"/>
</dbReference>
<dbReference type="InterPro" id="IPR003000">
    <property type="entry name" value="Sirtuin"/>
</dbReference>
<organism evidence="6 7">
    <name type="scientific">Candidatus [Bacteroides] periocalifornicus</name>
    <dbReference type="NCBI Taxonomy" id="1702214"/>
    <lineage>
        <taxon>Bacteria</taxon>
        <taxon>Pseudomonadati</taxon>
        <taxon>Bacteroidota</taxon>
    </lineage>
</organism>
<name>A0A0Q4B7U3_9BACT</name>
<keyword evidence="3" id="KW-0963">Cytoplasm</keyword>
<protein>
    <recommendedName>
        <fullName evidence="3">NAD-dependent protein deacylase</fullName>
        <ecNumber evidence="3">2.3.1.286</ecNumber>
    </recommendedName>
    <alternativeName>
        <fullName evidence="3">Regulatory protein SIR2 homolog</fullName>
    </alternativeName>
</protein>
<dbReference type="STRING" id="1702214.AL399_06290"/>
<dbReference type="InterPro" id="IPR027546">
    <property type="entry name" value="Sirtuin_class_III"/>
</dbReference>
<evidence type="ECO:0000259" key="5">
    <source>
        <dbReference type="PROSITE" id="PS50305"/>
    </source>
</evidence>
<dbReference type="HAMAP" id="MF_01121">
    <property type="entry name" value="Sirtuin_ClassIII"/>
    <property type="match status" value="1"/>
</dbReference>
<comment type="catalytic activity">
    <reaction evidence="3">
        <text>N(6)-succinyl-L-lysyl-[protein] + NAD(+) + H2O = 2''-O-succinyl-ADP-D-ribose + nicotinamide + L-lysyl-[protein]</text>
        <dbReference type="Rhea" id="RHEA:47668"/>
        <dbReference type="Rhea" id="RHEA-COMP:9752"/>
        <dbReference type="Rhea" id="RHEA-COMP:11877"/>
        <dbReference type="ChEBI" id="CHEBI:15377"/>
        <dbReference type="ChEBI" id="CHEBI:17154"/>
        <dbReference type="ChEBI" id="CHEBI:29969"/>
        <dbReference type="ChEBI" id="CHEBI:57540"/>
        <dbReference type="ChEBI" id="CHEBI:87830"/>
        <dbReference type="ChEBI" id="CHEBI:87832"/>
    </reaction>
</comment>
<comment type="function">
    <text evidence="3">NAD-dependent lysine deacetylase and desuccinylase that specifically removes acetyl and succinyl groups on target proteins. Modulates the activities of several proteins which are inactive in their acylated form.</text>
</comment>
<evidence type="ECO:0000256" key="2">
    <source>
        <dbReference type="ARBA" id="ARBA00023027"/>
    </source>
</evidence>
<dbReference type="InterPro" id="IPR050134">
    <property type="entry name" value="NAD-dep_sirtuin_deacylases"/>
</dbReference>
<dbReference type="PATRIC" id="fig|1702214.3.peg.553"/>
<comment type="subcellular location">
    <subcellularLocation>
        <location evidence="3">Cytoplasm</location>
    </subcellularLocation>
</comment>
<dbReference type="Pfam" id="PF02146">
    <property type="entry name" value="SIR2"/>
    <property type="match status" value="1"/>
</dbReference>
<dbReference type="EC" id="2.3.1.286" evidence="3"/>
<proteinExistence type="inferred from homology"/>
<evidence type="ECO:0000313" key="7">
    <source>
        <dbReference type="Proteomes" id="UP000054172"/>
    </source>
</evidence>
<evidence type="ECO:0000256" key="3">
    <source>
        <dbReference type="HAMAP-Rule" id="MF_01121"/>
    </source>
</evidence>
<reference evidence="6" key="1">
    <citation type="submission" date="2015-08" db="EMBL/GenBank/DDBJ databases">
        <title>Candidatus Bacteriodes Periocalifornicus.</title>
        <authorList>
            <person name="McLean J.S."/>
            <person name="Kelley S."/>
        </authorList>
    </citation>
    <scope>NUCLEOTIDE SEQUENCE [LARGE SCALE GENOMIC DNA]</scope>
    <source>
        <strain evidence="6">12B</strain>
    </source>
</reference>
<dbReference type="GO" id="GO:0005737">
    <property type="term" value="C:cytoplasm"/>
    <property type="evidence" value="ECO:0007669"/>
    <property type="project" value="UniProtKB-SubCell"/>
</dbReference>
<dbReference type="InterPro" id="IPR026590">
    <property type="entry name" value="Ssirtuin_cat_dom"/>
</dbReference>
<dbReference type="CDD" id="cd01412">
    <property type="entry name" value="SIRT5_Af1_CobB"/>
    <property type="match status" value="1"/>
</dbReference>
<keyword evidence="2 3" id="KW-0520">NAD</keyword>
<dbReference type="InterPro" id="IPR026591">
    <property type="entry name" value="Sirtuin_cat_small_dom_sf"/>
</dbReference>
<comment type="similarity">
    <text evidence="3">Belongs to the sirtuin family. Class III subfamily.</text>
</comment>
<feature type="binding site" evidence="3">
    <location>
        <begin position="172"/>
        <end position="174"/>
    </location>
    <ligand>
        <name>NAD(+)</name>
        <dbReference type="ChEBI" id="CHEBI:57540"/>
    </ligand>
</feature>
<feature type="binding site" evidence="3">
    <location>
        <begin position="11"/>
        <end position="30"/>
    </location>
    <ligand>
        <name>NAD(+)</name>
        <dbReference type="ChEBI" id="CHEBI:57540"/>
    </ligand>
</feature>
<dbReference type="Proteomes" id="UP000054172">
    <property type="component" value="Unassembled WGS sequence"/>
</dbReference>
<evidence type="ECO:0000256" key="4">
    <source>
        <dbReference type="PROSITE-ProRule" id="PRU00236"/>
    </source>
</evidence>
<gene>
    <name evidence="3" type="primary">cobB</name>
    <name evidence="6" type="ORF">AL399_06290</name>
</gene>
<feature type="binding site" evidence="3">
    <location>
        <position position="216"/>
    </location>
    <ligand>
        <name>NAD(+)</name>
        <dbReference type="ChEBI" id="CHEBI:57540"/>
    </ligand>
</feature>
<sequence>MARKKLVILTGAGISAESGIKTFRDSDGLWEEYRIEDVATPEAWERNPELVQEFYNERRRQLYKAEPNAGHRAIAEAERWIDVEVITQNVDNLHERAGSTHVLHLHGLLTQARSSRNPDLIYDIEGTELKMGELAEDGTQLRPHIVWFGEAVPNLEPAAALTRKADYFAVVGSSLNVYPAAGLIAYTREDIPLFLVDPKPVSAPVRRHIEYIQEPASTGVPKLLERIKALENGK</sequence>